<dbReference type="GO" id="GO:0016627">
    <property type="term" value="F:oxidoreductase activity, acting on the CH-CH group of donors"/>
    <property type="evidence" value="ECO:0007669"/>
    <property type="project" value="InterPro"/>
</dbReference>
<dbReference type="InterPro" id="IPR009100">
    <property type="entry name" value="AcylCoA_DH/oxidase_NM_dom_sf"/>
</dbReference>
<keyword evidence="3" id="KW-1185">Reference proteome</keyword>
<dbReference type="InterPro" id="IPR006091">
    <property type="entry name" value="Acyl-CoA_Oxase/DH_mid-dom"/>
</dbReference>
<name>A0A7W9WSB2_9BURK</name>
<organism evidence="2 3">
    <name type="scientific">Paraburkholderia bannensis</name>
    <dbReference type="NCBI Taxonomy" id="765414"/>
    <lineage>
        <taxon>Bacteria</taxon>
        <taxon>Pseudomonadati</taxon>
        <taxon>Pseudomonadota</taxon>
        <taxon>Betaproteobacteria</taxon>
        <taxon>Burkholderiales</taxon>
        <taxon>Burkholderiaceae</taxon>
        <taxon>Paraburkholderia</taxon>
    </lineage>
</organism>
<comment type="caution">
    <text evidence="2">The sequence shown here is derived from an EMBL/GenBank/DDBJ whole genome shotgun (WGS) entry which is preliminary data.</text>
</comment>
<evidence type="ECO:0000259" key="1">
    <source>
        <dbReference type="Pfam" id="PF02770"/>
    </source>
</evidence>
<protein>
    <submittedName>
        <fullName evidence="2">Alkylation response protein AidB-like acyl-CoA dehydrogenase</fullName>
    </submittedName>
</protein>
<evidence type="ECO:0000313" key="2">
    <source>
        <dbReference type="EMBL" id="MBB6104055.1"/>
    </source>
</evidence>
<feature type="domain" description="Acyl-CoA oxidase/dehydrogenase middle" evidence="1">
    <location>
        <begin position="113"/>
        <end position="188"/>
    </location>
</feature>
<dbReference type="AlphaFoldDB" id="A0A7W9WSB2"/>
<sequence length="348" mass="36943">MARALSAHWRTALSALLAEETLPLDAQTLGLASRRLVAAFPALPSPGGGNTLARWQFLADVAARDLSLIKVYEAHADALAILAELECETFEPESERQDAIWAVWAARSRQNELRFASREGAQVRLSGTKAWCSGAHIVSHALVTCVDAQGADWLAAVKLDQPGVNVSTRGWAAVGMAATQSVEVDFDQAHATLVGASGAYVQRTGFWHGGAGIAACWYGGAIALATRLREAAQRRDNPHLRAHLGAADVALAAARAYLQESAQQIDSSPDAMPAAAMQLALRTRGVVESAVQSVLHACARGLGAGPFCQDARFARMAADLPVFLRQSHAEADLVQLAATLDARDDWPL</sequence>
<gene>
    <name evidence="2" type="ORF">F4827_003914</name>
</gene>
<reference evidence="2 3" key="1">
    <citation type="submission" date="2020-08" db="EMBL/GenBank/DDBJ databases">
        <title>Above-ground endophytic microbial communities from plants in different locations in the United States.</title>
        <authorList>
            <person name="Frank C."/>
        </authorList>
    </citation>
    <scope>NUCLEOTIDE SEQUENCE [LARGE SCALE GENOMIC DNA]</scope>
    <source>
        <strain evidence="2 3">WP4_2_2</strain>
    </source>
</reference>
<dbReference type="InterPro" id="IPR046373">
    <property type="entry name" value="Acyl-CoA_Oxase/DH_mid-dom_sf"/>
</dbReference>
<dbReference type="Gene3D" id="2.40.110.10">
    <property type="entry name" value="Butyryl-CoA Dehydrogenase, subunit A, domain 2"/>
    <property type="match status" value="1"/>
</dbReference>
<dbReference type="EMBL" id="JACHBW010000011">
    <property type="protein sequence ID" value="MBB6104055.1"/>
    <property type="molecule type" value="Genomic_DNA"/>
</dbReference>
<dbReference type="SUPFAM" id="SSF56645">
    <property type="entry name" value="Acyl-CoA dehydrogenase NM domain-like"/>
    <property type="match status" value="1"/>
</dbReference>
<dbReference type="RefSeq" id="WP_183725968.1">
    <property type="nucleotide sequence ID" value="NZ_JACHBW010000011.1"/>
</dbReference>
<proteinExistence type="predicted"/>
<dbReference type="Proteomes" id="UP000571554">
    <property type="component" value="Unassembled WGS sequence"/>
</dbReference>
<accession>A0A7W9WSB2</accession>
<evidence type="ECO:0000313" key="3">
    <source>
        <dbReference type="Proteomes" id="UP000571554"/>
    </source>
</evidence>
<dbReference type="Pfam" id="PF02770">
    <property type="entry name" value="Acyl-CoA_dh_M"/>
    <property type="match status" value="1"/>
</dbReference>